<feature type="domain" description="Glycosyltransferase subfamily 4-like N-terminal" evidence="3">
    <location>
        <begin position="25"/>
        <end position="138"/>
    </location>
</feature>
<evidence type="ECO:0000256" key="1">
    <source>
        <dbReference type="ARBA" id="ARBA00022679"/>
    </source>
</evidence>
<dbReference type="Proteomes" id="UP000229559">
    <property type="component" value="Unassembled WGS sequence"/>
</dbReference>
<dbReference type="AlphaFoldDB" id="A0A2M6YPG6"/>
<dbReference type="GO" id="GO:0016757">
    <property type="term" value="F:glycosyltransferase activity"/>
    <property type="evidence" value="ECO:0007669"/>
    <property type="project" value="TreeGrafter"/>
</dbReference>
<feature type="non-terminal residue" evidence="4">
    <location>
        <position position="1"/>
    </location>
</feature>
<dbReference type="Gene3D" id="3.40.50.2000">
    <property type="entry name" value="Glycogen Phosphorylase B"/>
    <property type="match status" value="2"/>
</dbReference>
<organism evidence="4 5">
    <name type="scientific">Candidatus Shapirobacteria bacterium CG07_land_8_20_14_0_80_39_12</name>
    <dbReference type="NCBI Taxonomy" id="1974480"/>
    <lineage>
        <taxon>Bacteria</taxon>
        <taxon>Candidatus Shapironibacteriota</taxon>
    </lineage>
</organism>
<dbReference type="PANTHER" id="PTHR46401">
    <property type="entry name" value="GLYCOSYLTRANSFERASE WBBK-RELATED"/>
    <property type="match status" value="1"/>
</dbReference>
<evidence type="ECO:0000313" key="5">
    <source>
        <dbReference type="Proteomes" id="UP000229559"/>
    </source>
</evidence>
<name>A0A2M6YPG6_9BACT</name>
<keyword evidence="2" id="KW-0472">Membrane</keyword>
<dbReference type="Pfam" id="PF13439">
    <property type="entry name" value="Glyco_transf_4"/>
    <property type="match status" value="1"/>
</dbReference>
<sequence length="184" mass="21974">LLRKKYFQNLKFSNNFQKVLADYPHYSFQEQIFLPLQLLKLKPELVHFTHFNVPLFWWGKYVVTIHDLIKHESKGTKTTTRLSSVYWLKYIVYLFVVWLTVKKAVKIITPSKFWQEELVKRYTLPKDKIVVTYEGVDEHLLKNQTKVKPEEILKKYKIKKPFVVYTGSLYPHKNVEVLAKAVGK</sequence>
<dbReference type="SUPFAM" id="SSF53756">
    <property type="entry name" value="UDP-Glycosyltransferase/glycogen phosphorylase"/>
    <property type="match status" value="1"/>
</dbReference>
<feature type="transmembrane region" description="Helical" evidence="2">
    <location>
        <begin position="84"/>
        <end position="101"/>
    </location>
</feature>
<feature type="non-terminal residue" evidence="4">
    <location>
        <position position="184"/>
    </location>
</feature>
<dbReference type="PANTHER" id="PTHR46401:SF2">
    <property type="entry name" value="GLYCOSYLTRANSFERASE WBBK-RELATED"/>
    <property type="match status" value="1"/>
</dbReference>
<dbReference type="EMBL" id="PEXA01000062">
    <property type="protein sequence ID" value="PIU33031.1"/>
    <property type="molecule type" value="Genomic_DNA"/>
</dbReference>
<keyword evidence="1" id="KW-0808">Transferase</keyword>
<keyword evidence="2" id="KW-1133">Transmembrane helix</keyword>
<reference evidence="5" key="1">
    <citation type="submission" date="2017-09" db="EMBL/GenBank/DDBJ databases">
        <title>Depth-based differentiation of microbial function through sediment-hosted aquifers and enrichment of novel symbionts in the deep terrestrial subsurface.</title>
        <authorList>
            <person name="Probst A.J."/>
            <person name="Ladd B."/>
            <person name="Jarett J.K."/>
            <person name="Geller-Mcgrath D.E."/>
            <person name="Sieber C.M.K."/>
            <person name="Emerson J.B."/>
            <person name="Anantharaman K."/>
            <person name="Thomas B.C."/>
            <person name="Malmstrom R."/>
            <person name="Stieglmeier M."/>
            <person name="Klingl A."/>
            <person name="Woyke T."/>
            <person name="Ryan C.M."/>
            <person name="Banfield J.F."/>
        </authorList>
    </citation>
    <scope>NUCLEOTIDE SEQUENCE [LARGE SCALE GENOMIC DNA]</scope>
</reference>
<comment type="caution">
    <text evidence="4">The sequence shown here is derived from an EMBL/GenBank/DDBJ whole genome shotgun (WGS) entry which is preliminary data.</text>
</comment>
<evidence type="ECO:0000313" key="4">
    <source>
        <dbReference type="EMBL" id="PIU33031.1"/>
    </source>
</evidence>
<accession>A0A2M6YPG6</accession>
<evidence type="ECO:0000256" key="2">
    <source>
        <dbReference type="SAM" id="Phobius"/>
    </source>
</evidence>
<evidence type="ECO:0000259" key="3">
    <source>
        <dbReference type="Pfam" id="PF13439"/>
    </source>
</evidence>
<dbReference type="InterPro" id="IPR028098">
    <property type="entry name" value="Glyco_trans_4-like_N"/>
</dbReference>
<proteinExistence type="predicted"/>
<keyword evidence="2" id="KW-0812">Transmembrane</keyword>
<gene>
    <name evidence="4" type="ORF">COT04_02255</name>
</gene>
<dbReference type="GO" id="GO:0009103">
    <property type="term" value="P:lipopolysaccharide biosynthetic process"/>
    <property type="evidence" value="ECO:0007669"/>
    <property type="project" value="TreeGrafter"/>
</dbReference>
<protein>
    <recommendedName>
        <fullName evidence="3">Glycosyltransferase subfamily 4-like N-terminal domain-containing protein</fullName>
    </recommendedName>
</protein>